<evidence type="ECO:0000256" key="9">
    <source>
        <dbReference type="ARBA" id="ARBA00023004"/>
    </source>
</evidence>
<dbReference type="GO" id="GO:0030288">
    <property type="term" value="C:outer membrane-bounded periplasmic space"/>
    <property type="evidence" value="ECO:0007669"/>
    <property type="project" value="TreeGrafter"/>
</dbReference>
<accession>A0A5C6X6M1</accession>
<evidence type="ECO:0000313" key="14">
    <source>
        <dbReference type="Proteomes" id="UP000321046"/>
    </source>
</evidence>
<dbReference type="Gene3D" id="1.20.140.10">
    <property type="entry name" value="Butyryl-CoA Dehydrogenase, subunit A, domain 3"/>
    <property type="match status" value="1"/>
</dbReference>
<dbReference type="EC" id="1.7.2.2" evidence="3"/>
<dbReference type="OrthoDB" id="9780421at2"/>
<evidence type="ECO:0000256" key="2">
    <source>
        <dbReference type="ARBA" id="ARBA00009288"/>
    </source>
</evidence>
<dbReference type="PIRSF" id="PIRSF000243">
    <property type="entry name" value="Cyt_c552"/>
    <property type="match status" value="1"/>
</dbReference>
<protein>
    <recommendedName>
        <fullName evidence="3">nitrite reductase (cytochrome; ammonia-forming)</fullName>
        <ecNumber evidence="3">1.7.2.2</ecNumber>
    </recommendedName>
</protein>
<keyword evidence="6" id="KW-0732">Signal</keyword>
<evidence type="ECO:0000256" key="12">
    <source>
        <dbReference type="SAM" id="Phobius"/>
    </source>
</evidence>
<dbReference type="GO" id="GO:0019645">
    <property type="term" value="P:anaerobic electron transport chain"/>
    <property type="evidence" value="ECO:0007669"/>
    <property type="project" value="TreeGrafter"/>
</dbReference>
<keyword evidence="7" id="KW-0106">Calcium</keyword>
<keyword evidence="12" id="KW-1133">Transmembrane helix</keyword>
<dbReference type="RefSeq" id="WP_146974890.1">
    <property type="nucleotide sequence ID" value="NZ_VOSL01000054.1"/>
</dbReference>
<keyword evidence="12" id="KW-0812">Transmembrane</keyword>
<evidence type="ECO:0000256" key="4">
    <source>
        <dbReference type="ARBA" id="ARBA00022617"/>
    </source>
</evidence>
<evidence type="ECO:0000256" key="7">
    <source>
        <dbReference type="ARBA" id="ARBA00022837"/>
    </source>
</evidence>
<dbReference type="SUPFAM" id="SSF48695">
    <property type="entry name" value="Multiheme cytochromes"/>
    <property type="match status" value="1"/>
</dbReference>
<evidence type="ECO:0000256" key="5">
    <source>
        <dbReference type="ARBA" id="ARBA00022723"/>
    </source>
</evidence>
<dbReference type="EMBL" id="VOSL01000054">
    <property type="protein sequence ID" value="TXD34704.1"/>
    <property type="molecule type" value="Genomic_DNA"/>
</dbReference>
<gene>
    <name evidence="13" type="ORF">FRC96_12855</name>
</gene>
<dbReference type="GO" id="GO:0042279">
    <property type="term" value="F:nitrite reductase (cytochrome, ammonia-forming) activity"/>
    <property type="evidence" value="ECO:0007669"/>
    <property type="project" value="UniProtKB-EC"/>
</dbReference>
<dbReference type="InterPro" id="IPR003321">
    <property type="entry name" value="Cyt_c552"/>
</dbReference>
<feature type="compositionally biased region" description="Basic and acidic residues" evidence="11">
    <location>
        <begin position="468"/>
        <end position="486"/>
    </location>
</feature>
<keyword evidence="5" id="KW-0479">Metal-binding</keyword>
<dbReference type="GO" id="GO:0020037">
    <property type="term" value="F:heme binding"/>
    <property type="evidence" value="ECO:0007669"/>
    <property type="project" value="TreeGrafter"/>
</dbReference>
<evidence type="ECO:0000256" key="11">
    <source>
        <dbReference type="SAM" id="MobiDB-lite"/>
    </source>
</evidence>
<dbReference type="AlphaFoldDB" id="A0A5C6X6M1"/>
<dbReference type="Gene3D" id="1.10.1130.10">
    <property type="entry name" value="Flavocytochrome C3, Chain A"/>
    <property type="match status" value="1"/>
</dbReference>
<evidence type="ECO:0000256" key="1">
    <source>
        <dbReference type="ARBA" id="ARBA00004196"/>
    </source>
</evidence>
<feature type="region of interest" description="Disordered" evidence="11">
    <location>
        <begin position="468"/>
        <end position="506"/>
    </location>
</feature>
<comment type="catalytic activity">
    <reaction evidence="10">
        <text>6 Fe(III)-[cytochrome c] + NH4(+) + 2 H2O = 6 Fe(II)-[cytochrome c] + nitrite + 8 H(+)</text>
        <dbReference type="Rhea" id="RHEA:13089"/>
        <dbReference type="Rhea" id="RHEA-COMP:10350"/>
        <dbReference type="Rhea" id="RHEA-COMP:14399"/>
        <dbReference type="ChEBI" id="CHEBI:15377"/>
        <dbReference type="ChEBI" id="CHEBI:15378"/>
        <dbReference type="ChEBI" id="CHEBI:16301"/>
        <dbReference type="ChEBI" id="CHEBI:28938"/>
        <dbReference type="ChEBI" id="CHEBI:29033"/>
        <dbReference type="ChEBI" id="CHEBI:29034"/>
        <dbReference type="EC" id="1.7.2.2"/>
    </reaction>
</comment>
<organism evidence="13 14">
    <name type="scientific">Lujinxingia vulgaris</name>
    <dbReference type="NCBI Taxonomy" id="2600176"/>
    <lineage>
        <taxon>Bacteria</taxon>
        <taxon>Deltaproteobacteria</taxon>
        <taxon>Bradymonadales</taxon>
        <taxon>Lujinxingiaceae</taxon>
        <taxon>Lujinxingia</taxon>
    </lineage>
</organism>
<keyword evidence="8" id="KW-0560">Oxidoreductase</keyword>
<dbReference type="InterPro" id="IPR036280">
    <property type="entry name" value="Multihaem_cyt_sf"/>
</dbReference>
<evidence type="ECO:0000256" key="8">
    <source>
        <dbReference type="ARBA" id="ARBA00023002"/>
    </source>
</evidence>
<evidence type="ECO:0000256" key="3">
    <source>
        <dbReference type="ARBA" id="ARBA00011887"/>
    </source>
</evidence>
<evidence type="ECO:0000313" key="13">
    <source>
        <dbReference type="EMBL" id="TXD34704.1"/>
    </source>
</evidence>
<dbReference type="PANTHER" id="PTHR30633:SF0">
    <property type="entry name" value="CYTOCHROME C-552"/>
    <property type="match status" value="1"/>
</dbReference>
<comment type="caution">
    <text evidence="13">The sequence shown here is derived from an EMBL/GenBank/DDBJ whole genome shotgun (WGS) entry which is preliminary data.</text>
</comment>
<keyword evidence="4" id="KW-0349">Heme</keyword>
<dbReference type="CDD" id="cd00548">
    <property type="entry name" value="NrfA-like"/>
    <property type="match status" value="1"/>
</dbReference>
<dbReference type="Proteomes" id="UP000321046">
    <property type="component" value="Unassembled WGS sequence"/>
</dbReference>
<dbReference type="GO" id="GO:0046872">
    <property type="term" value="F:metal ion binding"/>
    <property type="evidence" value="ECO:0007669"/>
    <property type="project" value="UniProtKB-KW"/>
</dbReference>
<dbReference type="PANTHER" id="PTHR30633">
    <property type="entry name" value="CYTOCHROME C-552 RESPIRATORY NITRITE REDUCTASE"/>
    <property type="match status" value="1"/>
</dbReference>
<comment type="subcellular location">
    <subcellularLocation>
        <location evidence="1">Cell envelope</location>
    </subcellularLocation>
</comment>
<name>A0A5C6X6M1_9DELT</name>
<evidence type="ECO:0000256" key="10">
    <source>
        <dbReference type="ARBA" id="ARBA00049131"/>
    </source>
</evidence>
<dbReference type="Pfam" id="PF02335">
    <property type="entry name" value="Cytochrom_C552"/>
    <property type="match status" value="1"/>
</dbReference>
<reference evidence="13 14" key="1">
    <citation type="submission" date="2019-08" db="EMBL/GenBank/DDBJ databases">
        <title>Bradymonadales sp. TMQ2.</title>
        <authorList>
            <person name="Liang Q."/>
        </authorList>
    </citation>
    <scope>NUCLEOTIDE SEQUENCE [LARGE SCALE GENOMIC DNA]</scope>
    <source>
        <strain evidence="13 14">TMQ2</strain>
    </source>
</reference>
<keyword evidence="9" id="KW-0408">Iron</keyword>
<feature type="transmembrane region" description="Helical" evidence="12">
    <location>
        <begin position="20"/>
        <end position="41"/>
    </location>
</feature>
<evidence type="ECO:0000256" key="6">
    <source>
        <dbReference type="ARBA" id="ARBA00022729"/>
    </source>
</evidence>
<sequence>MSQKSSDTPRKKFPIQRGYIIAVALTAGVTIIIIALLMNIFERRTEGQTPHFRVVEVDDETVDPKIWAQNWPHQYDSYMRTVDHERTRYGGSDAVPMQKLDKDPWLKKMWSGYAFAVDYREARGHAYMLLDQEETERVTDFQQPGACLHCHASVIPAYRFAGEGDVWAGFVKMSGMPYEEARNIVDDSGEKLIEHPVACVDCHNPETMSLRVSRPAFKAGIAALMKHERGIEDYDVNRDASRQEMRTFVCGQCHVEYYFDPQDKHVIYPWAQGINIDNEIAYYDEVGFNDWTHGYTGTPMLKAQHPEFELYNAGTHAAAGVACADCHMPYERMGAMKVSNHHVRSPLLDMASSCMTCHGGSESDLRDRVHTIQDTTQGLIDRASNALVEMMDDLALARAMGATPEDLAEAYKLHREAQFRLDWVYSENSRGFHAPQEAARVLADSIDQARQAQLEARRIIAALEAEGATRPEHVEGSEVGTEKPVKPEPAPIEGVTPADQAPAGVY</sequence>
<keyword evidence="12" id="KW-0472">Membrane</keyword>
<comment type="similarity">
    <text evidence="2">Belongs to the cytochrome c-552 family.</text>
</comment>
<proteinExistence type="inferred from homology"/>